<sequence length="80" mass="8582">MIEILEWAGCLTGLCGAALLALNNGYSGWGFVLFLVSNIAWIFFGLLSHATGMVVMQTGFTVTSLIGIWKWLIVGSGQSQ</sequence>
<evidence type="ECO:0000256" key="1">
    <source>
        <dbReference type="SAM" id="Phobius"/>
    </source>
</evidence>
<protein>
    <recommendedName>
        <fullName evidence="4">Nicotinamide riboside transporter PnuC</fullName>
    </recommendedName>
</protein>
<keyword evidence="1" id="KW-1133">Transmembrane helix</keyword>
<reference evidence="2 3" key="2">
    <citation type="submission" date="2016-03" db="EMBL/GenBank/DDBJ databases">
        <title>New uncultured bacterium of the family Gallionellaceae from acid mine drainage: description and reconstruction of genome based on metagenomic analysis of microbial community.</title>
        <authorList>
            <person name="Kadnikov V."/>
            <person name="Ivasenko D."/>
            <person name="Beletsky A."/>
            <person name="Mardanov A."/>
            <person name="Danilova E."/>
            <person name="Pimenov N."/>
            <person name="Karnachuk O."/>
            <person name="Ravin N."/>
        </authorList>
    </citation>
    <scope>NUCLEOTIDE SEQUENCE [LARGE SCALE GENOMIC DNA]</scope>
    <source>
        <strain evidence="2">ShG14-8</strain>
    </source>
</reference>
<reference evidence="2 3" key="1">
    <citation type="submission" date="2016-02" db="EMBL/GenBank/DDBJ databases">
        <authorList>
            <person name="Wen L."/>
            <person name="He K."/>
            <person name="Yang H."/>
        </authorList>
    </citation>
    <scope>NUCLEOTIDE SEQUENCE [LARGE SCALE GENOMIC DNA]</scope>
    <source>
        <strain evidence="2">ShG14-8</strain>
    </source>
</reference>
<evidence type="ECO:0008006" key="4">
    <source>
        <dbReference type="Google" id="ProtNLM"/>
    </source>
</evidence>
<dbReference type="EMBL" id="LSLI01000200">
    <property type="protein sequence ID" value="KXS30567.1"/>
    <property type="molecule type" value="Genomic_DNA"/>
</dbReference>
<evidence type="ECO:0000313" key="3">
    <source>
        <dbReference type="Proteomes" id="UP000070578"/>
    </source>
</evidence>
<dbReference type="Proteomes" id="UP000070578">
    <property type="component" value="Unassembled WGS sequence"/>
</dbReference>
<feature type="transmembrane region" description="Helical" evidence="1">
    <location>
        <begin position="54"/>
        <end position="74"/>
    </location>
</feature>
<evidence type="ECO:0000313" key="2">
    <source>
        <dbReference type="EMBL" id="KXS30567.1"/>
    </source>
</evidence>
<comment type="caution">
    <text evidence="2">The sequence shown here is derived from an EMBL/GenBank/DDBJ whole genome shotgun (WGS) entry which is preliminary data.</text>
</comment>
<dbReference type="AlphaFoldDB" id="A0A139BNI5"/>
<proteinExistence type="predicted"/>
<name>A0A139BNI5_9PROT</name>
<gene>
    <name evidence="2" type="ORF">AWT59_3310</name>
</gene>
<accession>A0A139BNI5</accession>
<feature type="transmembrane region" description="Helical" evidence="1">
    <location>
        <begin position="26"/>
        <end position="47"/>
    </location>
</feature>
<organism evidence="2 3">
    <name type="scientific">Candidatus Gallionella acididurans</name>
    <dbReference type="NCBI Taxonomy" id="1796491"/>
    <lineage>
        <taxon>Bacteria</taxon>
        <taxon>Pseudomonadati</taxon>
        <taxon>Pseudomonadota</taxon>
        <taxon>Betaproteobacteria</taxon>
        <taxon>Nitrosomonadales</taxon>
        <taxon>Gallionellaceae</taxon>
        <taxon>Gallionella</taxon>
    </lineage>
</organism>
<keyword evidence="1" id="KW-0812">Transmembrane</keyword>
<keyword evidence="1" id="KW-0472">Membrane</keyword>